<evidence type="ECO:0000313" key="2">
    <source>
        <dbReference type="Proteomes" id="UP000036202"/>
    </source>
</evidence>
<reference evidence="1 2" key="1">
    <citation type="journal article" date="2015" name="PLoS ONE">
        <title>Genome Sequence of Bacillus endophyticus and Analysis of Its Companion Mechanism in the Ketogulonigenium vulgare-Bacillus Strain Consortium.</title>
        <authorList>
            <person name="Jia N."/>
            <person name="Du J."/>
            <person name="Ding M.Z."/>
            <person name="Gao F."/>
            <person name="Yuan Y.J."/>
        </authorList>
    </citation>
    <scope>NUCLEOTIDE SEQUENCE [LARGE SCALE GENOMIC DNA]</scope>
    <source>
        <strain evidence="1 2">Hbe603</strain>
    </source>
</reference>
<dbReference type="EMBL" id="CP011974">
    <property type="protein sequence ID" value="AKO92719.1"/>
    <property type="molecule type" value="Genomic_DNA"/>
</dbReference>
<dbReference type="AlphaFoldDB" id="A0A0H4KKA4"/>
<dbReference type="RefSeq" id="WP_046217280.1">
    <property type="nucleotide sequence ID" value="NZ_CP011974.1"/>
</dbReference>
<keyword evidence="2" id="KW-1185">Reference proteome</keyword>
<name>A0A0H4KKA4_9BACI</name>
<dbReference type="SUPFAM" id="SSF56235">
    <property type="entry name" value="N-terminal nucleophile aminohydrolases (Ntn hydrolases)"/>
    <property type="match status" value="1"/>
</dbReference>
<organism evidence="1 2">
    <name type="scientific">Priestia filamentosa</name>
    <dbReference type="NCBI Taxonomy" id="1402861"/>
    <lineage>
        <taxon>Bacteria</taxon>
        <taxon>Bacillati</taxon>
        <taxon>Bacillota</taxon>
        <taxon>Bacilli</taxon>
        <taxon>Bacillales</taxon>
        <taxon>Bacillaceae</taxon>
        <taxon>Priestia</taxon>
    </lineage>
</organism>
<sequence length="495" mass="56690">MNPIGPLDFKRQYILGDRYIEELSTWNKVRINDSLFLNIHPDLEYAQVTQGATTLTLLGFIIDPFHPNNTNEKILNQIIGSSPCFDSVLQGTYEYGGRWALIYSDPKETKMFHDPCGLRQVFYTKKKNSIWCAAQPTLLSEVLDIKKDTDSDLLNFIQSSYYENEERTWYGDGTVYKGIKHLLPNHVLDLMTGEFKRYWINKEVEIDIDNAVDTVTNILKGSLKAINNRFENPMLAVTAGWDSRLLLAASKDISTDVNYFVNTMNVLSPNHPDIKTPKILLNKLGLTLNIFDNISPMDEEFKQALKRSVSMARILPKTLIINHHYKNKTKTININGNVGELIRIHSDFKSNQVNGEYLAKIYGLPSVEYVVAAIDKWLEGSKETIESKNVKVAELFYWEQRMGNWGAMFQAEQDIAIEEFCPLNNRKLIMTMLKLNNTQQATSTQETYKRLIAKMWPETLNEPINKVNLKGRIKKSILRVIPPSAKASLKNLIRG</sequence>
<accession>A0A0H4KKA4</accession>
<dbReference type="Proteomes" id="UP000036202">
    <property type="component" value="Chromosome"/>
</dbReference>
<dbReference type="KEGG" id="beo:BEH_11820"/>
<evidence type="ECO:0000313" key="1">
    <source>
        <dbReference type="EMBL" id="AKO92719.1"/>
    </source>
</evidence>
<evidence type="ECO:0008006" key="3">
    <source>
        <dbReference type="Google" id="ProtNLM"/>
    </source>
</evidence>
<proteinExistence type="predicted"/>
<dbReference type="InterPro" id="IPR029055">
    <property type="entry name" value="Ntn_hydrolases_N"/>
</dbReference>
<gene>
    <name evidence="1" type="ORF">BEH_11820</name>
</gene>
<dbReference type="OrthoDB" id="2462219at2"/>
<dbReference type="PATRIC" id="fig|135735.6.peg.2476"/>
<reference evidence="2" key="2">
    <citation type="submission" date="2015-06" db="EMBL/GenBank/DDBJ databases">
        <title>Genome Sequence of Bacillus endophyticus and Analysis of its Companion Mechanism in the Ketogulonigenium vulgare-Bacillus strain Consortium.</title>
        <authorList>
            <person name="Jia N."/>
            <person name="Du J."/>
            <person name="Ding M.-Z."/>
            <person name="Gao F."/>
            <person name="Yuan Y.-J."/>
        </authorList>
    </citation>
    <scope>NUCLEOTIDE SEQUENCE [LARGE SCALE GENOMIC DNA]</scope>
    <source>
        <strain evidence="2">Hbe603</strain>
    </source>
</reference>
<protein>
    <recommendedName>
        <fullName evidence="3">Asparagine synthetase domain-containing protein</fullName>
    </recommendedName>
</protein>
<dbReference type="Gene3D" id="3.60.20.10">
    <property type="entry name" value="Glutamine Phosphoribosylpyrophosphate, subunit 1, domain 1"/>
    <property type="match status" value="1"/>
</dbReference>